<reference evidence="2 3" key="1">
    <citation type="submission" date="2018-04" db="EMBL/GenBank/DDBJ databases">
        <title>Genomic Encyclopedia of Type Strains, Phase IV (KMG-IV): sequencing the most valuable type-strain genomes for metagenomic binning, comparative biology and taxonomic classification.</title>
        <authorList>
            <person name="Goeker M."/>
        </authorList>
    </citation>
    <scope>NUCLEOTIDE SEQUENCE [LARGE SCALE GENOMIC DNA]</scope>
    <source>
        <strain evidence="2 3">DSM 28520</strain>
    </source>
</reference>
<dbReference type="AlphaFoldDB" id="A0A2U1FI02"/>
<name>A0A2U1FI02_9PORP</name>
<feature type="transmembrane region" description="Helical" evidence="1">
    <location>
        <begin position="126"/>
        <end position="149"/>
    </location>
</feature>
<dbReference type="RefSeq" id="WP_116679140.1">
    <property type="nucleotide sequence ID" value="NZ_QEKY01000006.1"/>
</dbReference>
<accession>A0A2U1FI02</accession>
<feature type="transmembrane region" description="Helical" evidence="1">
    <location>
        <begin position="198"/>
        <end position="217"/>
    </location>
</feature>
<feature type="transmembrane region" description="Helical" evidence="1">
    <location>
        <begin position="103"/>
        <end position="120"/>
    </location>
</feature>
<dbReference type="OrthoDB" id="1012414at2"/>
<dbReference type="EMBL" id="QEKY01000006">
    <property type="protein sequence ID" value="PVZ11620.1"/>
    <property type="molecule type" value="Genomic_DNA"/>
</dbReference>
<keyword evidence="1" id="KW-0812">Transmembrane</keyword>
<feature type="transmembrane region" description="Helical" evidence="1">
    <location>
        <begin position="161"/>
        <end position="178"/>
    </location>
</feature>
<evidence type="ECO:0000313" key="2">
    <source>
        <dbReference type="EMBL" id="PVZ11620.1"/>
    </source>
</evidence>
<sequence length="224" mass="25345">MREVLLTIALLASLKYLFEEGIHRSLLVRVLHAVAYVLFLTVVHVVTQHVSRDEVEGMLYSAEALQNVSLAVMIDLLYVVYICTHKPTSTRCFRTWTRHLPPLLFFPTLFYLRLSLFYVLPGYSFAAVSVVVAAIVAALSIMAPCLWQVLGLQRGSLREPMVLLSLCTFVFVVAAGVLHPDSAVRNVSTSTDWWQTLWLLLIVLCGATVGYLVPRLWQRIRRNK</sequence>
<protein>
    <submittedName>
        <fullName evidence="2">Uncharacterized protein</fullName>
    </submittedName>
</protein>
<organism evidence="2 3">
    <name type="scientific">Porphyromonas loveana</name>
    <dbReference type="NCBI Taxonomy" id="1884669"/>
    <lineage>
        <taxon>Bacteria</taxon>
        <taxon>Pseudomonadati</taxon>
        <taxon>Bacteroidota</taxon>
        <taxon>Bacteroidia</taxon>
        <taxon>Bacteroidales</taxon>
        <taxon>Porphyromonadaceae</taxon>
        <taxon>Porphyromonas</taxon>
    </lineage>
</organism>
<dbReference type="GeneID" id="94550588"/>
<dbReference type="Proteomes" id="UP000245462">
    <property type="component" value="Unassembled WGS sequence"/>
</dbReference>
<feature type="transmembrane region" description="Helical" evidence="1">
    <location>
        <begin position="26"/>
        <end position="45"/>
    </location>
</feature>
<feature type="transmembrane region" description="Helical" evidence="1">
    <location>
        <begin position="65"/>
        <end position="83"/>
    </location>
</feature>
<proteinExistence type="predicted"/>
<comment type="caution">
    <text evidence="2">The sequence shown here is derived from an EMBL/GenBank/DDBJ whole genome shotgun (WGS) entry which is preliminary data.</text>
</comment>
<gene>
    <name evidence="2" type="ORF">C7382_10682</name>
</gene>
<keyword evidence="3" id="KW-1185">Reference proteome</keyword>
<keyword evidence="1" id="KW-0472">Membrane</keyword>
<keyword evidence="1" id="KW-1133">Transmembrane helix</keyword>
<evidence type="ECO:0000313" key="3">
    <source>
        <dbReference type="Proteomes" id="UP000245462"/>
    </source>
</evidence>
<evidence type="ECO:0000256" key="1">
    <source>
        <dbReference type="SAM" id="Phobius"/>
    </source>
</evidence>